<evidence type="ECO:0000313" key="2">
    <source>
        <dbReference type="EMBL" id="MDG3017251.1"/>
    </source>
</evidence>
<keyword evidence="3" id="KW-1185">Reference proteome</keyword>
<dbReference type="EMBL" id="JANRHA010000034">
    <property type="protein sequence ID" value="MDG3017251.1"/>
    <property type="molecule type" value="Genomic_DNA"/>
</dbReference>
<feature type="region of interest" description="Disordered" evidence="1">
    <location>
        <begin position="211"/>
        <end position="240"/>
    </location>
</feature>
<organism evidence="2 3">
    <name type="scientific">Speluncibacter jeojiensis</name>
    <dbReference type="NCBI Taxonomy" id="2710754"/>
    <lineage>
        <taxon>Bacteria</taxon>
        <taxon>Bacillati</taxon>
        <taxon>Actinomycetota</taxon>
        <taxon>Actinomycetes</taxon>
        <taxon>Mycobacteriales</taxon>
        <taxon>Speluncibacteraceae</taxon>
        <taxon>Speluncibacter</taxon>
    </lineage>
</organism>
<dbReference type="Proteomes" id="UP001152755">
    <property type="component" value="Unassembled WGS sequence"/>
</dbReference>
<name>A0A9X4MB13_9ACTN</name>
<accession>A0A9X4MB13</accession>
<proteinExistence type="predicted"/>
<sequence>MKLTVQEQCDQLVEQFYDEFATLRRDVSAAVKGVARVWEEHFPDPTDMHGMLYCTSVRGVLLLNRVGGPCNPDEEPPAGVVRTRYGQGMSVVIGDGRGMRSRVRKAPAEFFPERGERLVIRYPKDRPDGADVVTQLRGESAADAAEASQTVLTQEMATLPRTANNFDWFVLWTLSEDGLQVPDVFLAAVVDIDSPSKVVILASTPLPRKARPQVVADEHDDDFGGYFGDQGEEGTGSPSA</sequence>
<evidence type="ECO:0000313" key="3">
    <source>
        <dbReference type="Proteomes" id="UP001152755"/>
    </source>
</evidence>
<comment type="caution">
    <text evidence="2">The sequence shown here is derived from an EMBL/GenBank/DDBJ whole genome shotgun (WGS) entry which is preliminary data.</text>
</comment>
<evidence type="ECO:0000256" key="1">
    <source>
        <dbReference type="SAM" id="MobiDB-lite"/>
    </source>
</evidence>
<reference evidence="2" key="1">
    <citation type="submission" date="2022-08" db="EMBL/GenBank/DDBJ databases">
        <title>Genome analysis of Corynebacteriales strain.</title>
        <authorList>
            <person name="Lee S.D."/>
        </authorList>
    </citation>
    <scope>NUCLEOTIDE SEQUENCE</scope>
    <source>
        <strain evidence="2">D3-21</strain>
    </source>
</reference>
<dbReference type="AlphaFoldDB" id="A0A9X4MB13"/>
<gene>
    <name evidence="2" type="ORF">NVS88_22095</name>
</gene>
<protein>
    <submittedName>
        <fullName evidence="2">Uncharacterized protein</fullName>
    </submittedName>
</protein>
<dbReference type="RefSeq" id="WP_277830402.1">
    <property type="nucleotide sequence ID" value="NZ_JAAIVF010000001.1"/>
</dbReference>